<reference evidence="8" key="1">
    <citation type="submission" date="2018-01" db="EMBL/GenBank/DDBJ databases">
        <title>An insight into the sialome of Amazonian anophelines.</title>
        <authorList>
            <person name="Ribeiro J.M."/>
            <person name="Scarpassa V."/>
            <person name="Calvo E."/>
        </authorList>
    </citation>
    <scope>NUCLEOTIDE SEQUENCE</scope>
    <source>
        <tissue evidence="8">Salivary glands</tissue>
    </source>
</reference>
<evidence type="ECO:0000256" key="3">
    <source>
        <dbReference type="ARBA" id="ARBA00022729"/>
    </source>
</evidence>
<feature type="chain" id="PRO_5014888838" description="Salivary thrombin inhibitor anophelin" evidence="7">
    <location>
        <begin position="23"/>
        <end position="83"/>
    </location>
</feature>
<evidence type="ECO:0000256" key="4">
    <source>
        <dbReference type="ARBA" id="ARBA00046334"/>
    </source>
</evidence>
<accession>A0A2M3YWE0</accession>
<sequence>MANKLVLISLLCVVLVAKISQAAPQYAPGEEPSYDEDTDDTAKLLENDTSITDEDYAAIEASLSETFNTAADPGRRLGEGKKP</sequence>
<evidence type="ECO:0000313" key="8">
    <source>
        <dbReference type="EMBL" id="MBW20580.1"/>
    </source>
</evidence>
<keyword evidence="3 7" id="KW-0732">Signal</keyword>
<dbReference type="AlphaFoldDB" id="A0A2M3YWE0"/>
<dbReference type="GO" id="GO:0005576">
    <property type="term" value="C:extracellular region"/>
    <property type="evidence" value="ECO:0007669"/>
    <property type="project" value="UniProtKB-SubCell"/>
</dbReference>
<keyword evidence="2" id="KW-0964">Secreted</keyword>
<dbReference type="InterPro" id="IPR018932">
    <property type="entry name" value="Thrombin_inhibitor_anophelin"/>
</dbReference>
<evidence type="ECO:0000256" key="1">
    <source>
        <dbReference type="ARBA" id="ARBA00004613"/>
    </source>
</evidence>
<name>A0A2M3YWE0_9DIPT</name>
<dbReference type="EMBL" id="GGFF01000113">
    <property type="protein sequence ID" value="MBW20580.1"/>
    <property type="molecule type" value="Transcribed_RNA"/>
</dbReference>
<evidence type="ECO:0000256" key="6">
    <source>
        <dbReference type="ARBA" id="ARBA00047195"/>
    </source>
</evidence>
<protein>
    <recommendedName>
        <fullName evidence="6">Salivary thrombin inhibitor anophelin</fullName>
    </recommendedName>
</protein>
<comment type="subcellular location">
    <subcellularLocation>
        <location evidence="1">Secreted</location>
    </subcellularLocation>
</comment>
<evidence type="ECO:0000256" key="5">
    <source>
        <dbReference type="ARBA" id="ARBA00046463"/>
    </source>
</evidence>
<proteinExistence type="inferred from homology"/>
<evidence type="ECO:0000256" key="2">
    <source>
        <dbReference type="ARBA" id="ARBA00022525"/>
    </source>
</evidence>
<comment type="similarity">
    <text evidence="4">Belongs to the anophelin family.</text>
</comment>
<organism evidence="8">
    <name type="scientific">Anopheles nuneztovari</name>
    <dbReference type="NCBI Taxonomy" id="30067"/>
    <lineage>
        <taxon>Eukaryota</taxon>
        <taxon>Metazoa</taxon>
        <taxon>Ecdysozoa</taxon>
        <taxon>Arthropoda</taxon>
        <taxon>Hexapoda</taxon>
        <taxon>Insecta</taxon>
        <taxon>Pterygota</taxon>
        <taxon>Neoptera</taxon>
        <taxon>Endopterygota</taxon>
        <taxon>Diptera</taxon>
        <taxon>Nematocera</taxon>
        <taxon>Culicoidea</taxon>
        <taxon>Culicidae</taxon>
        <taxon>Anophelinae</taxon>
        <taxon>Anopheles</taxon>
    </lineage>
</organism>
<evidence type="ECO:0000256" key="7">
    <source>
        <dbReference type="SAM" id="SignalP"/>
    </source>
</evidence>
<feature type="signal peptide" evidence="7">
    <location>
        <begin position="1"/>
        <end position="22"/>
    </location>
</feature>
<comment type="subunit">
    <text evidence="5">Interacts with human F2 (thrombin); the interaction results in thrombin inhibition.</text>
</comment>
<dbReference type="Pfam" id="PF10731">
    <property type="entry name" value="Anophelin"/>
    <property type="match status" value="1"/>
</dbReference>